<reference evidence="2" key="1">
    <citation type="journal article" date="2014" name="Front. Microbiol.">
        <title>High frequency of phylogenetically diverse reductive dehalogenase-homologous genes in deep subseafloor sedimentary metagenomes.</title>
        <authorList>
            <person name="Kawai M."/>
            <person name="Futagami T."/>
            <person name="Toyoda A."/>
            <person name="Takaki Y."/>
            <person name="Nishi S."/>
            <person name="Hori S."/>
            <person name="Arai W."/>
            <person name="Tsubouchi T."/>
            <person name="Morono Y."/>
            <person name="Uchiyama I."/>
            <person name="Ito T."/>
            <person name="Fujiyama A."/>
            <person name="Inagaki F."/>
            <person name="Takami H."/>
        </authorList>
    </citation>
    <scope>NUCLEOTIDE SEQUENCE</scope>
    <source>
        <strain evidence="2">Expedition CK06-06</strain>
    </source>
</reference>
<keyword evidence="1" id="KW-1133">Transmembrane helix</keyword>
<keyword evidence="1" id="KW-0472">Membrane</keyword>
<keyword evidence="1" id="KW-0812">Transmembrane</keyword>
<feature type="transmembrane region" description="Helical" evidence="1">
    <location>
        <begin position="40"/>
        <end position="60"/>
    </location>
</feature>
<evidence type="ECO:0000313" key="2">
    <source>
        <dbReference type="EMBL" id="GAF68019.1"/>
    </source>
</evidence>
<accession>X0RGN8</accession>
<name>X0RGN8_9ZZZZ</name>
<protein>
    <submittedName>
        <fullName evidence="2">Uncharacterized protein</fullName>
    </submittedName>
</protein>
<dbReference type="EMBL" id="BARS01008924">
    <property type="protein sequence ID" value="GAF68019.1"/>
    <property type="molecule type" value="Genomic_DNA"/>
</dbReference>
<feature type="non-terminal residue" evidence="2">
    <location>
        <position position="1"/>
    </location>
</feature>
<organism evidence="2">
    <name type="scientific">marine sediment metagenome</name>
    <dbReference type="NCBI Taxonomy" id="412755"/>
    <lineage>
        <taxon>unclassified sequences</taxon>
        <taxon>metagenomes</taxon>
        <taxon>ecological metagenomes</taxon>
    </lineage>
</organism>
<gene>
    <name evidence="2" type="ORF">S01H1_16898</name>
</gene>
<dbReference type="AlphaFoldDB" id="X0RGN8"/>
<proteinExistence type="predicted"/>
<comment type="caution">
    <text evidence="2">The sequence shown here is derived from an EMBL/GenBank/DDBJ whole genome shotgun (WGS) entry which is preliminary data.</text>
</comment>
<evidence type="ECO:0000256" key="1">
    <source>
        <dbReference type="SAM" id="Phobius"/>
    </source>
</evidence>
<sequence>GPAFTGGMAGTETEQVPNVNLVRHQAARFRGLNPPYSKQITLAILCIFICTILFSGEPDLMDAITTFLMK</sequence>